<feature type="compositionally biased region" description="Gly residues" evidence="7">
    <location>
        <begin position="232"/>
        <end position="241"/>
    </location>
</feature>
<feature type="region of interest" description="Disordered" evidence="7">
    <location>
        <begin position="1"/>
        <end position="30"/>
    </location>
</feature>
<dbReference type="Proteomes" id="UP000309747">
    <property type="component" value="Unassembled WGS sequence"/>
</dbReference>
<sequence>MSDQDSIDLRERLAGLEKSDPKAARKARPAANAARMTGLLCGGALIAGLVYVYSQPEGAADLDVSRASEFQREGSGFGDLDSAPRLAPDAAPEPVLMAAPDTTPEPAPVNEGSELADLIRGLQDQIDRLADAPAEESDVEPVLDTEALEQMRGELEQLREEAQSREQELRDALSSRDLQIAGLNNQMDMMRLQTGQSVMPGSTDDLLTQRRQSADEAGQLEQARRQSSMVALGGGGGGAAGAGAGAAGLGDGAAAQQAARLSSDAQFVRDAGRPVQVQRAEIIVNPSNTVTQGTMIQAVLETAIDSTLEGPIRGLVTTDVVAHDGSRILIPRGSRLIGSYSADVDTGQNRLLVAWERIIMPDNQSVQISSFGGDALGRSGTTGKVNNHFVRRFGAAALISTISAIPSLVENDTNDGGVTISTGGSNDAATEVSDALGGATNSAIGKYVSMPPTISVAQGTRITVMVDRDLEIF</sequence>
<keyword evidence="4 8" id="KW-1133">Transmembrane helix</keyword>
<feature type="coiled-coil region" evidence="6">
    <location>
        <begin position="145"/>
        <end position="175"/>
    </location>
</feature>
<protein>
    <submittedName>
        <fullName evidence="9">Conjugal transfer protein</fullName>
    </submittedName>
</protein>
<accession>A0A4U0R6J3</accession>
<evidence type="ECO:0000256" key="4">
    <source>
        <dbReference type="ARBA" id="ARBA00022989"/>
    </source>
</evidence>
<evidence type="ECO:0000256" key="8">
    <source>
        <dbReference type="SAM" id="Phobius"/>
    </source>
</evidence>
<evidence type="ECO:0000256" key="3">
    <source>
        <dbReference type="ARBA" id="ARBA00022692"/>
    </source>
</evidence>
<reference evidence="9 10" key="1">
    <citation type="submission" date="2019-04" db="EMBL/GenBank/DDBJ databases">
        <authorList>
            <person name="Li J."/>
        </authorList>
    </citation>
    <scope>NUCLEOTIDE SEQUENCE [LARGE SCALE GENOMIC DNA]</scope>
    <source>
        <strain evidence="9 10">KCTC 42687</strain>
    </source>
</reference>
<comment type="similarity">
    <text evidence="2">Belongs to the TrbI/VirB10 family.</text>
</comment>
<dbReference type="EMBL" id="SUNI01000015">
    <property type="protein sequence ID" value="TJZ90569.1"/>
    <property type="molecule type" value="Genomic_DNA"/>
</dbReference>
<keyword evidence="6" id="KW-0175">Coiled coil</keyword>
<comment type="caution">
    <text evidence="9">The sequence shown here is derived from an EMBL/GenBank/DDBJ whole genome shotgun (WGS) entry which is preliminary data.</text>
</comment>
<name>A0A4U0R6J3_9RHOB</name>
<comment type="subcellular location">
    <subcellularLocation>
        <location evidence="1">Membrane</location>
        <topology evidence="1">Single-pass membrane protein</topology>
    </subcellularLocation>
</comment>
<dbReference type="Pfam" id="PF03743">
    <property type="entry name" value="TrbI"/>
    <property type="match status" value="1"/>
</dbReference>
<evidence type="ECO:0000256" key="6">
    <source>
        <dbReference type="SAM" id="Coils"/>
    </source>
</evidence>
<evidence type="ECO:0000313" key="10">
    <source>
        <dbReference type="Proteomes" id="UP000309747"/>
    </source>
</evidence>
<organism evidence="9 10">
    <name type="scientific">Paracoccus gahaiensis</name>
    <dbReference type="NCBI Taxonomy" id="1706839"/>
    <lineage>
        <taxon>Bacteria</taxon>
        <taxon>Pseudomonadati</taxon>
        <taxon>Pseudomonadota</taxon>
        <taxon>Alphaproteobacteria</taxon>
        <taxon>Rhodobacterales</taxon>
        <taxon>Paracoccaceae</taxon>
        <taxon>Paracoccus</taxon>
    </lineage>
</organism>
<keyword evidence="3 8" id="KW-0812">Transmembrane</keyword>
<evidence type="ECO:0000256" key="2">
    <source>
        <dbReference type="ARBA" id="ARBA00010265"/>
    </source>
</evidence>
<evidence type="ECO:0000256" key="5">
    <source>
        <dbReference type="ARBA" id="ARBA00023136"/>
    </source>
</evidence>
<dbReference type="OrthoDB" id="9807354at2"/>
<evidence type="ECO:0000256" key="7">
    <source>
        <dbReference type="SAM" id="MobiDB-lite"/>
    </source>
</evidence>
<proteinExistence type="inferred from homology"/>
<dbReference type="InterPro" id="IPR005498">
    <property type="entry name" value="T4SS_VirB10/TraB/TrbI"/>
</dbReference>
<evidence type="ECO:0000313" key="9">
    <source>
        <dbReference type="EMBL" id="TJZ90569.1"/>
    </source>
</evidence>
<dbReference type="AlphaFoldDB" id="A0A4U0R6J3"/>
<keyword evidence="10" id="KW-1185">Reference proteome</keyword>
<dbReference type="GO" id="GO:0016020">
    <property type="term" value="C:membrane"/>
    <property type="evidence" value="ECO:0007669"/>
    <property type="project" value="UniProtKB-SubCell"/>
</dbReference>
<dbReference type="RefSeq" id="WP_136886782.1">
    <property type="nucleotide sequence ID" value="NZ_SUNI01000015.1"/>
</dbReference>
<dbReference type="Gene3D" id="2.40.128.260">
    <property type="entry name" value="Type IV secretion system, VirB10/TraB/TrbI"/>
    <property type="match status" value="1"/>
</dbReference>
<evidence type="ECO:0000256" key="1">
    <source>
        <dbReference type="ARBA" id="ARBA00004167"/>
    </source>
</evidence>
<gene>
    <name evidence="9" type="ORF">FA743_14290</name>
</gene>
<dbReference type="CDD" id="cd16429">
    <property type="entry name" value="VirB10"/>
    <property type="match status" value="1"/>
</dbReference>
<keyword evidence="5 8" id="KW-0472">Membrane</keyword>
<feature type="compositionally biased region" description="Basic and acidic residues" evidence="7">
    <location>
        <begin position="7"/>
        <end position="23"/>
    </location>
</feature>
<dbReference type="InterPro" id="IPR042217">
    <property type="entry name" value="T4SS_VirB10/TrbI"/>
</dbReference>
<feature type="transmembrane region" description="Helical" evidence="8">
    <location>
        <begin position="33"/>
        <end position="53"/>
    </location>
</feature>
<feature type="region of interest" description="Disordered" evidence="7">
    <location>
        <begin position="211"/>
        <end position="241"/>
    </location>
</feature>